<organism evidence="7 8">
    <name type="scientific">Haloarcula saliterrae</name>
    <dbReference type="NCBI Taxonomy" id="2950534"/>
    <lineage>
        <taxon>Archaea</taxon>
        <taxon>Methanobacteriati</taxon>
        <taxon>Methanobacteriota</taxon>
        <taxon>Stenosarchaea group</taxon>
        <taxon>Halobacteria</taxon>
        <taxon>Halobacteriales</taxon>
        <taxon>Haloarculaceae</taxon>
        <taxon>Haloarcula</taxon>
    </lineage>
</organism>
<dbReference type="RefSeq" id="WP_310921738.1">
    <property type="nucleotide sequence ID" value="NZ_JAMQON010000009.1"/>
</dbReference>
<keyword evidence="3" id="KW-0238">DNA-binding</keyword>
<evidence type="ECO:0000259" key="6">
    <source>
        <dbReference type="Pfam" id="PF01420"/>
    </source>
</evidence>
<dbReference type="PANTHER" id="PTHR30408">
    <property type="entry name" value="TYPE-1 RESTRICTION ENZYME ECOKI SPECIFICITY PROTEIN"/>
    <property type="match status" value="1"/>
</dbReference>
<evidence type="ECO:0000256" key="3">
    <source>
        <dbReference type="ARBA" id="ARBA00023125"/>
    </source>
</evidence>
<dbReference type="EC" id="3.1.21.-" evidence="7"/>
<evidence type="ECO:0000256" key="5">
    <source>
        <dbReference type="SAM" id="MobiDB-lite"/>
    </source>
</evidence>
<reference evidence="7 8" key="1">
    <citation type="submission" date="2022-06" db="EMBL/GenBank/DDBJ databases">
        <title>Haloarcula sp. a new haloarchaeum isolate from saline soil.</title>
        <authorList>
            <person name="Strakova D."/>
            <person name="Galisteo C."/>
            <person name="Sanchez-Porro C."/>
            <person name="Ventosa A."/>
        </authorList>
    </citation>
    <scope>NUCLEOTIDE SEQUENCE [LARGE SCALE GENOMIC DNA]</scope>
    <source>
        <strain evidence="7 8">S1CR25-12</strain>
    </source>
</reference>
<name>A0ABU2FIX1_9EURY</name>
<dbReference type="SUPFAM" id="SSF116734">
    <property type="entry name" value="DNA methylase specificity domain"/>
    <property type="match status" value="2"/>
</dbReference>
<dbReference type="CDD" id="cd17254">
    <property type="entry name" value="RMtype1_S_FclI-TRD1-CR1_like"/>
    <property type="match status" value="1"/>
</dbReference>
<evidence type="ECO:0000313" key="8">
    <source>
        <dbReference type="Proteomes" id="UP001259659"/>
    </source>
</evidence>
<dbReference type="InterPro" id="IPR000055">
    <property type="entry name" value="Restrct_endonuc_typeI_TRD"/>
</dbReference>
<keyword evidence="7" id="KW-0255">Endonuclease</keyword>
<evidence type="ECO:0000256" key="1">
    <source>
        <dbReference type="ARBA" id="ARBA00010923"/>
    </source>
</evidence>
<proteinExistence type="inferred from homology"/>
<keyword evidence="7" id="KW-0540">Nuclease</keyword>
<keyword evidence="7" id="KW-0378">Hydrolase</keyword>
<gene>
    <name evidence="7" type="ORF">NDI56_21005</name>
</gene>
<dbReference type="GO" id="GO:0016787">
    <property type="term" value="F:hydrolase activity"/>
    <property type="evidence" value="ECO:0007669"/>
    <property type="project" value="UniProtKB-KW"/>
</dbReference>
<keyword evidence="8" id="KW-1185">Reference proteome</keyword>
<comment type="caution">
    <text evidence="7">The sequence shown here is derived from an EMBL/GenBank/DDBJ whole genome shotgun (WGS) entry which is preliminary data.</text>
</comment>
<accession>A0ABU2FIX1</accession>
<keyword evidence="2" id="KW-0680">Restriction system</keyword>
<feature type="domain" description="Type I restriction modification DNA specificity" evidence="6">
    <location>
        <begin position="42"/>
        <end position="205"/>
    </location>
</feature>
<comment type="similarity">
    <text evidence="1">Belongs to the type-I restriction system S methylase family.</text>
</comment>
<feature type="region of interest" description="Disordered" evidence="5">
    <location>
        <begin position="1"/>
        <end position="20"/>
    </location>
</feature>
<sequence>MSEDATLDDFADTDQVEDEGGIVEIEKPDEERELFGLGKIPAEWDIHPLSESTEIIPGNSPPSSTYNEDGEGLPFFQGNSEFGHFHPVADTWCSDPRKEAKTNDVLMSIRAPVGDLNIADQHCCIGRGLAAFRPEDINGLYLFYHLAERRGWLSRLATGSTFKSVTKSDLQHLDLPVPPIKEQRRIATVLYAVDRAIEKTDEIIEQTKRVKSAVSQHYFEDYDTIRREENPDSVDMVELSNLVNFKPGKAWKTDNLSEEGLKIVRISNLTGEKEAYWQYDGDYDEKRVIEDGDLLFSWAGMKSSIGVHIYHGEKALLNQHIYNLDPKTSMGREYLYYYLDYRMSDLYSLSQGGAVQIHLTKDIIERILVPKIDSKKQEAVVSHLSEIDDALQNEINQKNRLKRLKQGLMQDLLSGKVRTTDTNIEVPEHIMQHG</sequence>
<keyword evidence="4" id="KW-0175">Coiled coil</keyword>
<feature type="coiled-coil region" evidence="4">
    <location>
        <begin position="384"/>
        <end position="411"/>
    </location>
</feature>
<feature type="domain" description="Type I restriction modification DNA specificity" evidence="6">
    <location>
        <begin position="232"/>
        <end position="397"/>
    </location>
</feature>
<dbReference type="CDD" id="cd17245">
    <property type="entry name" value="RMtype1_S_TteMORF1547P-TRD2-CR2_Aco12261I-TRD1-CR1_like"/>
    <property type="match status" value="1"/>
</dbReference>
<dbReference type="Proteomes" id="UP001259659">
    <property type="component" value="Unassembled WGS sequence"/>
</dbReference>
<dbReference type="InterPro" id="IPR052021">
    <property type="entry name" value="Type-I_RS_S_subunit"/>
</dbReference>
<dbReference type="GO" id="GO:0004519">
    <property type="term" value="F:endonuclease activity"/>
    <property type="evidence" value="ECO:0007669"/>
    <property type="project" value="UniProtKB-KW"/>
</dbReference>
<evidence type="ECO:0000256" key="4">
    <source>
        <dbReference type="SAM" id="Coils"/>
    </source>
</evidence>
<dbReference type="EMBL" id="JAMQON010000009">
    <property type="protein sequence ID" value="MDS0261888.1"/>
    <property type="molecule type" value="Genomic_DNA"/>
</dbReference>
<evidence type="ECO:0000313" key="7">
    <source>
        <dbReference type="EMBL" id="MDS0261888.1"/>
    </source>
</evidence>
<evidence type="ECO:0000256" key="2">
    <source>
        <dbReference type="ARBA" id="ARBA00022747"/>
    </source>
</evidence>
<dbReference type="InterPro" id="IPR044946">
    <property type="entry name" value="Restrct_endonuc_typeI_TRD_sf"/>
</dbReference>
<protein>
    <submittedName>
        <fullName evidence="7">Restriction endonuclease subunit S</fullName>
        <ecNumber evidence="7">3.1.21.-</ecNumber>
    </submittedName>
</protein>
<dbReference type="Pfam" id="PF01420">
    <property type="entry name" value="Methylase_S"/>
    <property type="match status" value="2"/>
</dbReference>
<dbReference type="Gene3D" id="3.90.220.20">
    <property type="entry name" value="DNA methylase specificity domains"/>
    <property type="match status" value="2"/>
</dbReference>
<dbReference type="PANTHER" id="PTHR30408:SF12">
    <property type="entry name" value="TYPE I RESTRICTION ENZYME MJAVIII SPECIFICITY SUBUNIT"/>
    <property type="match status" value="1"/>
</dbReference>